<keyword evidence="4" id="KW-1185">Reference proteome</keyword>
<feature type="compositionally biased region" description="Basic residues" evidence="1">
    <location>
        <begin position="370"/>
        <end position="380"/>
    </location>
</feature>
<feature type="transmembrane region" description="Helical" evidence="2">
    <location>
        <begin position="51"/>
        <end position="71"/>
    </location>
</feature>
<keyword evidence="2" id="KW-0812">Transmembrane</keyword>
<keyword evidence="2" id="KW-0472">Membrane</keyword>
<feature type="transmembrane region" description="Helical" evidence="2">
    <location>
        <begin position="350"/>
        <end position="368"/>
    </location>
</feature>
<reference evidence="3 4" key="1">
    <citation type="submission" date="2018-05" db="EMBL/GenBank/DDBJ databases">
        <authorList>
            <consortium name="IHU Genomes"/>
        </authorList>
    </citation>
    <scope>NUCLEOTIDE SEQUENCE [LARGE SCALE GENOMIC DNA]</scope>
    <source>
        <strain evidence="3 4">P7336</strain>
    </source>
</reference>
<feature type="transmembrane region" description="Helical" evidence="2">
    <location>
        <begin position="78"/>
        <end position="98"/>
    </location>
</feature>
<protein>
    <recommendedName>
        <fullName evidence="5">NnrS family protein</fullName>
    </recommendedName>
</protein>
<feature type="transmembrane region" description="Helical" evidence="2">
    <location>
        <begin position="245"/>
        <end position="267"/>
    </location>
</feature>
<evidence type="ECO:0000313" key="4">
    <source>
        <dbReference type="Proteomes" id="UP000252015"/>
    </source>
</evidence>
<accession>A0A375YY41</accession>
<feature type="transmembrane region" description="Helical" evidence="2">
    <location>
        <begin position="130"/>
        <end position="152"/>
    </location>
</feature>
<feature type="transmembrane region" description="Helical" evidence="2">
    <location>
        <begin position="104"/>
        <end position="123"/>
    </location>
</feature>
<sequence length="394" mass="41284">MTRPAITLTTPRHRRPLWVPPLMAAAVVSLLTGLWAGLLRLGLAIPTGQPGLVGAHGPLMVLGFLGTLIALERAVALGAAWAYAAPAAAGAGGFAVVLGVPGGLGQLLLTAGGLVLIGVFVAVHRIQASLHNVVLASGAACWVVSGVLWLAGWAIPQFAPWLVAFLVLTIAGERLELSRLVGAKGVARWLFVAAAGLFAAGLVVSLFLETTGVRIAGGGLLALAAWLVRYDVARRTIRTRGLTRYMAVALLTGYGWLAVTGGLWITVGRMVTGLAYDAMLHAVFIGFVISMVFAHAPVIIPAVLGRPLPYRPIFYVPLALLHASLILRLVGGDFAGNVTARQWGGSLNEVALLLFFGLAATTVIITRGTRRSTRPLRRPTRTAMPTSRIRPGGQ</sequence>
<evidence type="ECO:0000256" key="1">
    <source>
        <dbReference type="SAM" id="MobiDB-lite"/>
    </source>
</evidence>
<dbReference type="AlphaFoldDB" id="A0A375YY41"/>
<feature type="transmembrane region" description="Helical" evidence="2">
    <location>
        <begin position="158"/>
        <end position="177"/>
    </location>
</feature>
<feature type="transmembrane region" description="Helical" evidence="2">
    <location>
        <begin position="312"/>
        <end position="330"/>
    </location>
</feature>
<dbReference type="Proteomes" id="UP000252015">
    <property type="component" value="Unassembled WGS sequence"/>
</dbReference>
<keyword evidence="2" id="KW-1133">Transmembrane helix</keyword>
<proteinExistence type="predicted"/>
<dbReference type="RefSeq" id="WP_220178568.1">
    <property type="nucleotide sequence ID" value="NZ_UEGW01000001.1"/>
</dbReference>
<evidence type="ECO:0000256" key="2">
    <source>
        <dbReference type="SAM" id="Phobius"/>
    </source>
</evidence>
<name>A0A375YY41_MYCSH</name>
<dbReference type="EMBL" id="UEGW01000001">
    <property type="protein sequence ID" value="SRX93814.1"/>
    <property type="molecule type" value="Genomic_DNA"/>
</dbReference>
<feature type="transmembrane region" description="Helical" evidence="2">
    <location>
        <begin position="214"/>
        <end position="233"/>
    </location>
</feature>
<organism evidence="3 4">
    <name type="scientific">Mycobacterium shimoidei</name>
    <dbReference type="NCBI Taxonomy" id="29313"/>
    <lineage>
        <taxon>Bacteria</taxon>
        <taxon>Bacillati</taxon>
        <taxon>Actinomycetota</taxon>
        <taxon>Actinomycetes</taxon>
        <taxon>Mycobacteriales</taxon>
        <taxon>Mycobacteriaceae</taxon>
        <taxon>Mycobacterium</taxon>
    </lineage>
</organism>
<feature type="transmembrane region" description="Helical" evidence="2">
    <location>
        <begin position="279"/>
        <end position="300"/>
    </location>
</feature>
<feature type="region of interest" description="Disordered" evidence="1">
    <location>
        <begin position="370"/>
        <end position="394"/>
    </location>
</feature>
<feature type="transmembrane region" description="Helical" evidence="2">
    <location>
        <begin position="189"/>
        <end position="208"/>
    </location>
</feature>
<feature type="transmembrane region" description="Helical" evidence="2">
    <location>
        <begin position="21"/>
        <end position="45"/>
    </location>
</feature>
<gene>
    <name evidence="3" type="ORF">MSP7336_02057</name>
</gene>
<evidence type="ECO:0000313" key="3">
    <source>
        <dbReference type="EMBL" id="SRX93814.1"/>
    </source>
</evidence>
<evidence type="ECO:0008006" key="5">
    <source>
        <dbReference type="Google" id="ProtNLM"/>
    </source>
</evidence>